<dbReference type="RefSeq" id="XP_036634024.1">
    <property type="nucleotide sequence ID" value="XM_036772551.1"/>
</dbReference>
<evidence type="ECO:0000313" key="2">
    <source>
        <dbReference type="EMBL" id="KAF7436125.1"/>
    </source>
</evidence>
<organism evidence="2 3">
    <name type="scientific">Pleurotus ostreatus</name>
    <name type="common">Oyster mushroom</name>
    <name type="synonym">White-rot fungus</name>
    <dbReference type="NCBI Taxonomy" id="5322"/>
    <lineage>
        <taxon>Eukaryota</taxon>
        <taxon>Fungi</taxon>
        <taxon>Dikarya</taxon>
        <taxon>Basidiomycota</taxon>
        <taxon>Agaricomycotina</taxon>
        <taxon>Agaricomycetes</taxon>
        <taxon>Agaricomycetidae</taxon>
        <taxon>Agaricales</taxon>
        <taxon>Pleurotineae</taxon>
        <taxon>Pleurotaceae</taxon>
        <taxon>Pleurotus</taxon>
    </lineage>
</organism>
<dbReference type="VEuPathDB" id="FungiDB:PC9H_002951"/>
<name>A0A8H7A4W6_PLEOS</name>
<dbReference type="OrthoDB" id="529273at2759"/>
<sequence>MPSLILHWRYRLLGGLITTLLTLFLYQFATRDLFLLSAPVVHHARAFPTTEFLAHAPGFSVIQNLFWRNGTFYFVTDQPWHIPPIAQVVSLSTDRTRKFDDGRVAAKIKAIRLPPVSPEVKEQNQIGDTISLEDAEREFGAAEVIEGPMIINNDDNFTAHCEFCSLCSHSTLKRRASKTTTGSVSFTVSSVLQHAKRVKYASPGEMFLGVWRVWHHHGWRTGVQLPEIRRIAYTKQHSKADAPPGANVWFIDKFFPGIQWDTKTTWDARAAADKTYRITTAILGDRSAGHAGPSSAYKPFGDVLRLPVPPDWLAGLKARVLGEYHGPTPLSMPDTPLVLYLQRQTPNRRPQTPSAAPWSVRHADARARWDLSTASCASIHHPGVVTGEIRRMFIVGRGCVMGDG</sequence>
<keyword evidence="1" id="KW-0812">Transmembrane</keyword>
<keyword evidence="3" id="KW-1185">Reference proteome</keyword>
<protein>
    <submittedName>
        <fullName evidence="2">Uncharacterized protein</fullName>
    </submittedName>
</protein>
<evidence type="ECO:0000313" key="3">
    <source>
        <dbReference type="Proteomes" id="UP000623687"/>
    </source>
</evidence>
<reference evidence="2" key="1">
    <citation type="submission" date="2019-07" db="EMBL/GenBank/DDBJ databases">
        <authorList>
            <person name="Palmer J.M."/>
        </authorList>
    </citation>
    <scope>NUCLEOTIDE SEQUENCE</scope>
    <source>
        <strain evidence="2">PC9</strain>
    </source>
</reference>
<evidence type="ECO:0000256" key="1">
    <source>
        <dbReference type="SAM" id="Phobius"/>
    </source>
</evidence>
<gene>
    <name evidence="2" type="ORF">PC9H_002951</name>
</gene>
<dbReference type="EMBL" id="JACETU010000002">
    <property type="protein sequence ID" value="KAF7436125.1"/>
    <property type="molecule type" value="Genomic_DNA"/>
</dbReference>
<comment type="caution">
    <text evidence="2">The sequence shown here is derived from an EMBL/GenBank/DDBJ whole genome shotgun (WGS) entry which is preliminary data.</text>
</comment>
<proteinExistence type="predicted"/>
<feature type="transmembrane region" description="Helical" evidence="1">
    <location>
        <begin position="12"/>
        <end position="29"/>
    </location>
</feature>
<dbReference type="AlphaFoldDB" id="A0A8H7A4W6"/>
<keyword evidence="1" id="KW-0472">Membrane</keyword>
<accession>A0A8H7A4W6</accession>
<dbReference type="Proteomes" id="UP000623687">
    <property type="component" value="Unassembled WGS sequence"/>
</dbReference>
<keyword evidence="1" id="KW-1133">Transmembrane helix</keyword>
<dbReference type="GeneID" id="59372769"/>